<proteinExistence type="predicted"/>
<sequence>LFPSYPPNSDCSVPRLSHLFATMALFLVPSSSHNLSFSNLTTEFIFFKLFKINFTLACGKKSDLQF</sequence>
<dbReference type="AlphaFoldDB" id="A0A8C3HF50"/>
<name>A0A8C3HF50_CHRPI</name>
<dbReference type="GeneTree" id="ENSGT00990000212297"/>
<evidence type="ECO:0000313" key="1">
    <source>
        <dbReference type="Ensembl" id="ENSCPBP00000017108.1"/>
    </source>
</evidence>
<accession>A0A8C3HF50</accession>
<dbReference type="Proteomes" id="UP000694380">
    <property type="component" value="Chromosome 4"/>
</dbReference>
<dbReference type="Ensembl" id="ENSCPBT00000020244.1">
    <property type="protein sequence ID" value="ENSCPBP00000017108.1"/>
    <property type="gene ID" value="ENSCPBG00000012573.1"/>
</dbReference>
<reference evidence="1" key="2">
    <citation type="submission" date="2025-08" db="UniProtKB">
        <authorList>
            <consortium name="Ensembl"/>
        </authorList>
    </citation>
    <scope>IDENTIFICATION</scope>
</reference>
<organism evidence="1 2">
    <name type="scientific">Chrysemys picta bellii</name>
    <name type="common">Western painted turtle</name>
    <name type="synonym">Emys bellii</name>
    <dbReference type="NCBI Taxonomy" id="8478"/>
    <lineage>
        <taxon>Eukaryota</taxon>
        <taxon>Metazoa</taxon>
        <taxon>Chordata</taxon>
        <taxon>Craniata</taxon>
        <taxon>Vertebrata</taxon>
        <taxon>Euteleostomi</taxon>
        <taxon>Archelosauria</taxon>
        <taxon>Testudinata</taxon>
        <taxon>Testudines</taxon>
        <taxon>Cryptodira</taxon>
        <taxon>Durocryptodira</taxon>
        <taxon>Testudinoidea</taxon>
        <taxon>Emydidae</taxon>
        <taxon>Chrysemys</taxon>
    </lineage>
</organism>
<keyword evidence="2" id="KW-1185">Reference proteome</keyword>
<protein>
    <submittedName>
        <fullName evidence="1">Uncharacterized protein</fullName>
    </submittedName>
</protein>
<reference evidence="1" key="1">
    <citation type="journal article" date="2015" name="Genome Biol. Evol.">
        <title>Physical Mapping and Refinement of the Painted Turtle Genome (Chrysemys picta) Inform Amniote Genome Evolution and Challenge Turtle-Bird Chromosomal Conservation.</title>
        <authorList>
            <person name="Badenhorst D."/>
            <person name="Hillier L.W."/>
            <person name="Literman R."/>
            <person name="Montiel E.E."/>
            <person name="Radhakrishnan S."/>
            <person name="Shen Y."/>
            <person name="Minx P."/>
            <person name="Janes D.E."/>
            <person name="Warren W.C."/>
            <person name="Edwards S.V."/>
            <person name="Valenzuela N."/>
        </authorList>
    </citation>
    <scope>NUCLEOTIDE SEQUENCE [LARGE SCALE GENOMIC DNA]</scope>
</reference>
<reference evidence="1" key="3">
    <citation type="submission" date="2025-09" db="UniProtKB">
        <authorList>
            <consortium name="Ensembl"/>
        </authorList>
    </citation>
    <scope>IDENTIFICATION</scope>
</reference>
<evidence type="ECO:0000313" key="2">
    <source>
        <dbReference type="Proteomes" id="UP000694380"/>
    </source>
</evidence>